<evidence type="ECO:0000313" key="2">
    <source>
        <dbReference type="EMBL" id="CAB4322835.1"/>
    </source>
</evidence>
<dbReference type="InterPro" id="IPR036390">
    <property type="entry name" value="WH_DNA-bd_sf"/>
</dbReference>
<feature type="domain" description="Fido" evidence="1">
    <location>
        <begin position="115"/>
        <end position="262"/>
    </location>
</feature>
<dbReference type="InterPro" id="IPR003812">
    <property type="entry name" value="Fido"/>
</dbReference>
<dbReference type="InterPro" id="IPR040198">
    <property type="entry name" value="Fido_containing"/>
</dbReference>
<dbReference type="PANTHER" id="PTHR13504:SF38">
    <property type="entry name" value="FIDO DOMAIN-CONTAINING PROTEIN"/>
    <property type="match status" value="1"/>
</dbReference>
<evidence type="ECO:0000313" key="3">
    <source>
        <dbReference type="EMBL" id="CAB4932059.1"/>
    </source>
</evidence>
<dbReference type="InterPro" id="IPR036388">
    <property type="entry name" value="WH-like_DNA-bd_sf"/>
</dbReference>
<dbReference type="Gene3D" id="1.10.10.10">
    <property type="entry name" value="Winged helix-like DNA-binding domain superfamily/Winged helix DNA-binding domain"/>
    <property type="match status" value="1"/>
</dbReference>
<dbReference type="SUPFAM" id="SSF140931">
    <property type="entry name" value="Fic-like"/>
    <property type="match status" value="1"/>
</dbReference>
<protein>
    <submittedName>
        <fullName evidence="2">Unannotated protein</fullName>
    </submittedName>
</protein>
<reference evidence="2" key="1">
    <citation type="submission" date="2020-05" db="EMBL/GenBank/DDBJ databases">
        <authorList>
            <person name="Chiriac C."/>
            <person name="Salcher M."/>
            <person name="Ghai R."/>
            <person name="Kavagutti S V."/>
        </authorList>
    </citation>
    <scope>NUCLEOTIDE SEQUENCE</scope>
</reference>
<name>A0A6J5YBK2_9ZZZZ</name>
<accession>A0A6J5YBK2</accession>
<organism evidence="2">
    <name type="scientific">freshwater metagenome</name>
    <dbReference type="NCBI Taxonomy" id="449393"/>
    <lineage>
        <taxon>unclassified sequences</taxon>
        <taxon>metagenomes</taxon>
        <taxon>ecological metagenomes</taxon>
    </lineage>
</organism>
<dbReference type="PANTHER" id="PTHR13504">
    <property type="entry name" value="FIDO DOMAIN-CONTAINING PROTEIN DDB_G0283145"/>
    <property type="match status" value="1"/>
</dbReference>
<evidence type="ECO:0000259" key="1">
    <source>
        <dbReference type="PROSITE" id="PS51459"/>
    </source>
</evidence>
<dbReference type="InterPro" id="IPR036597">
    <property type="entry name" value="Fido-like_dom_sf"/>
</dbReference>
<dbReference type="EMBL" id="CAFBNC010000026">
    <property type="protein sequence ID" value="CAB4932059.1"/>
    <property type="molecule type" value="Genomic_DNA"/>
</dbReference>
<dbReference type="PROSITE" id="PS51459">
    <property type="entry name" value="FIDO"/>
    <property type="match status" value="1"/>
</dbReference>
<dbReference type="Pfam" id="PF02661">
    <property type="entry name" value="Fic"/>
    <property type="match status" value="1"/>
</dbReference>
<dbReference type="EMBL" id="CAEMXZ010000017">
    <property type="protein sequence ID" value="CAB4322835.1"/>
    <property type="molecule type" value="Genomic_DNA"/>
</dbReference>
<gene>
    <name evidence="2" type="ORF">UFOPK1392_00573</name>
    <name evidence="3" type="ORF">UFOPK3733_00731</name>
</gene>
<proteinExistence type="predicted"/>
<sequence>MRTVAVDWNGHRVDAARVDLIEAAVFELTTTTVRRTEQAIAAVAASGHRQSPAIEVAGRMLLRSEGLASSAIEGLRAPVVDVARAEVDSTSDGIAAWVADNLAVVVEAIVDPSPIDAELLLCWHRRLMQHSNTLAPHHVGAWRDRLGWIGGANPIVATHVAVPAEDIAAAMEDLIAFIARTDLDPVTQAAIAHAQFETIHPFADGNGRIGRVLIARSLCRGIGVDFPPPLSIPFARDIGGYQAGLTLYRQGFIDHWVRWFADAVVSAAAIAATVVQSIEELATDWNHRATSLRSDAGARRLLETLGAQPVLTVDMAAEALGSSRASARSAVSALVAIGVLEEVGARQTPRRGRPPRWWAATELLALIGH</sequence>
<dbReference type="AlphaFoldDB" id="A0A6J5YBK2"/>
<dbReference type="Gene3D" id="1.10.3290.10">
    <property type="entry name" value="Fido-like domain"/>
    <property type="match status" value="1"/>
</dbReference>
<dbReference type="SUPFAM" id="SSF46785">
    <property type="entry name" value="Winged helix' DNA-binding domain"/>
    <property type="match status" value="1"/>
</dbReference>